<dbReference type="PANTHER" id="PTHR28200">
    <property type="entry name" value="DASH COMPLEX SUBUNIT ASK1"/>
    <property type="match status" value="1"/>
</dbReference>
<evidence type="ECO:0000256" key="2">
    <source>
        <dbReference type="ARBA" id="ARBA00004186"/>
    </source>
</evidence>
<evidence type="ECO:0000313" key="19">
    <source>
        <dbReference type="EMBL" id="ODQ63491.1"/>
    </source>
</evidence>
<feature type="compositionally biased region" description="Polar residues" evidence="18">
    <location>
        <begin position="375"/>
        <end position="397"/>
    </location>
</feature>
<evidence type="ECO:0000256" key="13">
    <source>
        <dbReference type="ARBA" id="ARBA00023212"/>
    </source>
</evidence>
<feature type="compositionally biased region" description="Polar residues" evidence="18">
    <location>
        <begin position="712"/>
        <end position="730"/>
    </location>
</feature>
<evidence type="ECO:0000256" key="11">
    <source>
        <dbReference type="ARBA" id="ARBA00022829"/>
    </source>
</evidence>
<keyword evidence="12" id="KW-0995">Kinetochore</keyword>
<dbReference type="OrthoDB" id="5573898at2759"/>
<keyword evidence="14" id="KW-0539">Nucleus</keyword>
<comment type="similarity">
    <text evidence="4">Belongs to the DASH complex ASK1 family.</text>
</comment>
<dbReference type="STRING" id="857566.A0A1E3PDN2"/>
<name>A0A1E3PDN2_9ASCO</name>
<evidence type="ECO:0000256" key="4">
    <source>
        <dbReference type="ARBA" id="ARBA00010731"/>
    </source>
</evidence>
<dbReference type="GO" id="GO:0072686">
    <property type="term" value="C:mitotic spindle"/>
    <property type="evidence" value="ECO:0007669"/>
    <property type="project" value="InterPro"/>
</dbReference>
<keyword evidence="8" id="KW-0132">Cell division</keyword>
<feature type="region of interest" description="Disordered" evidence="18">
    <location>
        <begin position="375"/>
        <end position="429"/>
    </location>
</feature>
<keyword evidence="7" id="KW-0963">Cytoplasm</keyword>
<evidence type="ECO:0000256" key="6">
    <source>
        <dbReference type="ARBA" id="ARBA00022454"/>
    </source>
</evidence>
<evidence type="ECO:0000256" key="14">
    <source>
        <dbReference type="ARBA" id="ARBA00023242"/>
    </source>
</evidence>
<proteinExistence type="inferred from homology"/>
<keyword evidence="15" id="KW-0131">Cell cycle</keyword>
<dbReference type="PANTHER" id="PTHR28200:SF1">
    <property type="entry name" value="DASH COMPLEX SUBUNIT ASK1"/>
    <property type="match status" value="1"/>
</dbReference>
<reference evidence="19 20" key="1">
    <citation type="journal article" date="2016" name="Proc. Natl. Acad. Sci. U.S.A.">
        <title>Comparative genomics of biotechnologically important yeasts.</title>
        <authorList>
            <person name="Riley R."/>
            <person name="Haridas S."/>
            <person name="Wolfe K.H."/>
            <person name="Lopes M.R."/>
            <person name="Hittinger C.T."/>
            <person name="Goeker M."/>
            <person name="Salamov A.A."/>
            <person name="Wisecaver J.H."/>
            <person name="Long T.M."/>
            <person name="Calvey C.H."/>
            <person name="Aerts A.L."/>
            <person name="Barry K.W."/>
            <person name="Choi C."/>
            <person name="Clum A."/>
            <person name="Coughlan A.Y."/>
            <person name="Deshpande S."/>
            <person name="Douglass A.P."/>
            <person name="Hanson S.J."/>
            <person name="Klenk H.-P."/>
            <person name="LaButti K.M."/>
            <person name="Lapidus A."/>
            <person name="Lindquist E.A."/>
            <person name="Lipzen A.M."/>
            <person name="Meier-Kolthoff J.P."/>
            <person name="Ohm R.A."/>
            <person name="Otillar R.P."/>
            <person name="Pangilinan J.L."/>
            <person name="Peng Y."/>
            <person name="Rokas A."/>
            <person name="Rosa C.A."/>
            <person name="Scheuner C."/>
            <person name="Sibirny A.A."/>
            <person name="Slot J.C."/>
            <person name="Stielow J.B."/>
            <person name="Sun H."/>
            <person name="Kurtzman C.P."/>
            <person name="Blackwell M."/>
            <person name="Grigoriev I.V."/>
            <person name="Jeffries T.W."/>
        </authorList>
    </citation>
    <scope>NUCLEOTIDE SEQUENCE [LARGE SCALE GENOMIC DNA]</scope>
    <source>
        <strain evidence="19 20">DSM 6958</strain>
    </source>
</reference>
<evidence type="ECO:0000313" key="20">
    <source>
        <dbReference type="Proteomes" id="UP000095009"/>
    </source>
</evidence>
<feature type="compositionally biased region" description="Basic and acidic residues" evidence="18">
    <location>
        <begin position="656"/>
        <end position="680"/>
    </location>
</feature>
<feature type="compositionally biased region" description="Polar residues" evidence="18">
    <location>
        <begin position="751"/>
        <end position="763"/>
    </location>
</feature>
<dbReference type="GO" id="GO:0051301">
    <property type="term" value="P:cell division"/>
    <property type="evidence" value="ECO:0007669"/>
    <property type="project" value="UniProtKB-KW"/>
</dbReference>
<dbReference type="GO" id="GO:0008608">
    <property type="term" value="P:attachment of spindle microtubules to kinetochore"/>
    <property type="evidence" value="ECO:0007669"/>
    <property type="project" value="InterPro"/>
</dbReference>
<gene>
    <name evidence="19" type="ORF">NADFUDRAFT_80300</name>
</gene>
<dbReference type="GO" id="GO:0005874">
    <property type="term" value="C:microtubule"/>
    <property type="evidence" value="ECO:0007669"/>
    <property type="project" value="UniProtKB-KW"/>
</dbReference>
<feature type="compositionally biased region" description="Polar residues" evidence="18">
    <location>
        <begin position="17"/>
        <end position="28"/>
    </location>
</feature>
<evidence type="ECO:0000256" key="10">
    <source>
        <dbReference type="ARBA" id="ARBA00022776"/>
    </source>
</evidence>
<keyword evidence="9" id="KW-0493">Microtubule</keyword>
<evidence type="ECO:0000256" key="8">
    <source>
        <dbReference type="ARBA" id="ARBA00022618"/>
    </source>
</evidence>
<dbReference type="Proteomes" id="UP000095009">
    <property type="component" value="Unassembled WGS sequence"/>
</dbReference>
<evidence type="ECO:0000256" key="5">
    <source>
        <dbReference type="ARBA" id="ARBA00014520"/>
    </source>
</evidence>
<dbReference type="Pfam" id="PF08655">
    <property type="entry name" value="DASH_Ask1"/>
    <property type="match status" value="1"/>
</dbReference>
<evidence type="ECO:0000256" key="18">
    <source>
        <dbReference type="SAM" id="MobiDB-lite"/>
    </source>
</evidence>
<feature type="region of interest" description="Disordered" evidence="18">
    <location>
        <begin position="295"/>
        <end position="331"/>
    </location>
</feature>
<evidence type="ECO:0000256" key="1">
    <source>
        <dbReference type="ARBA" id="ARBA00004123"/>
    </source>
</evidence>
<keyword evidence="6" id="KW-0158">Chromosome</keyword>
<dbReference type="GO" id="GO:0044732">
    <property type="term" value="C:mitotic spindle pole body"/>
    <property type="evidence" value="ECO:0007669"/>
    <property type="project" value="TreeGrafter"/>
</dbReference>
<protein>
    <recommendedName>
        <fullName evidence="5">DASH complex subunit ASK1</fullName>
    </recommendedName>
    <alternativeName>
        <fullName evidence="17">Outer kinetochore protein ASK1</fullName>
    </alternativeName>
</protein>
<evidence type="ECO:0000256" key="15">
    <source>
        <dbReference type="ARBA" id="ARBA00023306"/>
    </source>
</evidence>
<dbReference type="GO" id="GO:0042729">
    <property type="term" value="C:DASH complex"/>
    <property type="evidence" value="ECO:0007669"/>
    <property type="project" value="InterPro"/>
</dbReference>
<dbReference type="EMBL" id="KV454414">
    <property type="protein sequence ID" value="ODQ63491.1"/>
    <property type="molecule type" value="Genomic_DNA"/>
</dbReference>
<evidence type="ECO:0000256" key="7">
    <source>
        <dbReference type="ARBA" id="ARBA00022490"/>
    </source>
</evidence>
<feature type="compositionally biased region" description="Basic and acidic residues" evidence="18">
    <location>
        <begin position="764"/>
        <end position="779"/>
    </location>
</feature>
<evidence type="ECO:0000256" key="12">
    <source>
        <dbReference type="ARBA" id="ARBA00022838"/>
    </source>
</evidence>
<organism evidence="19 20">
    <name type="scientific">Nadsonia fulvescens var. elongata DSM 6958</name>
    <dbReference type="NCBI Taxonomy" id="857566"/>
    <lineage>
        <taxon>Eukaryota</taxon>
        <taxon>Fungi</taxon>
        <taxon>Dikarya</taxon>
        <taxon>Ascomycota</taxon>
        <taxon>Saccharomycotina</taxon>
        <taxon>Dipodascomycetes</taxon>
        <taxon>Dipodascales</taxon>
        <taxon>Dipodascales incertae sedis</taxon>
        <taxon>Nadsonia</taxon>
    </lineage>
</organism>
<feature type="region of interest" description="Disordered" evidence="18">
    <location>
        <begin position="615"/>
        <end position="789"/>
    </location>
</feature>
<evidence type="ECO:0000256" key="16">
    <source>
        <dbReference type="ARBA" id="ARBA00023328"/>
    </source>
</evidence>
<accession>A0A1E3PDN2</accession>
<feature type="region of interest" description="Disordered" evidence="18">
    <location>
        <begin position="1"/>
        <end position="74"/>
    </location>
</feature>
<feature type="compositionally biased region" description="Polar residues" evidence="18">
    <location>
        <begin position="410"/>
        <end position="429"/>
    </location>
</feature>
<feature type="compositionally biased region" description="Acidic residues" evidence="18">
    <location>
        <begin position="780"/>
        <end position="789"/>
    </location>
</feature>
<keyword evidence="20" id="KW-1185">Reference proteome</keyword>
<keyword evidence="10" id="KW-0498">Mitosis</keyword>
<evidence type="ECO:0000256" key="9">
    <source>
        <dbReference type="ARBA" id="ARBA00022701"/>
    </source>
</evidence>
<evidence type="ECO:0000256" key="17">
    <source>
        <dbReference type="ARBA" id="ARBA00029735"/>
    </source>
</evidence>
<dbReference type="InterPro" id="IPR013964">
    <property type="entry name" value="DASH_Ask1"/>
</dbReference>
<evidence type="ECO:0000256" key="3">
    <source>
        <dbReference type="ARBA" id="ARBA00004629"/>
    </source>
</evidence>
<comment type="subcellular location">
    <subcellularLocation>
        <location evidence="3">Chromosome</location>
        <location evidence="3">Centromere</location>
        <location evidence="3">Kinetochore</location>
    </subcellularLocation>
    <subcellularLocation>
        <location evidence="2">Cytoplasm</location>
        <location evidence="2">Cytoskeleton</location>
        <location evidence="2">Spindle</location>
    </subcellularLocation>
    <subcellularLocation>
        <location evidence="1">Nucleus</location>
    </subcellularLocation>
</comment>
<keyword evidence="11" id="KW-0159">Chromosome partition</keyword>
<keyword evidence="16" id="KW-0137">Centromere</keyword>
<dbReference type="AlphaFoldDB" id="A0A1E3PDN2"/>
<keyword evidence="13" id="KW-0206">Cytoskeleton</keyword>
<sequence length="789" mass="88601">MADNRYSYLPASRRSVTENQRQTRSQNEPAMKTNDRTLDPPISTKPLRKIPLGTGSSNMADRTDSPNDLYDDPADELDRLEQSITLSLQQIDKNIAETVRVVSDKILPMIDRYSKASNGVWNGAKFWKQFFETSANVSLNAYSENVFDEENVDNTLQIINQAQEDRANNGEESSHFYQNPQANGGYEDEDDRISLGAKSIPKINIPLNDIEDLTNQDISIIKGSPRGKKSNFSRPYQMTPRRVPDASFLEEDSELFHNLHKVQQSTPRNQLPEIRQSHDPPILWQNIAAPLQASKSTSEKRFLVPQIRKNPPEDLASLPKSTPNNTEEEYNRGFNLDHRENSSYDPEGDISDLPPIPVLGMPNYNGEISNFKSQHTRFTSSTTRPNDSIDTSKNLPTSPVLKDSKFRSTPGRNTSDHNSTLPRTPSSIYPESATLFSASVSRRLNETNNTKDIQSSLFDSNLPEPIYPNSELRTPLNSTVRHQVLNQNWLVQASPVKTTPTRGNMSFAGLSRVDIGNNNNQHTPRRGENQFFNMGQHNSSILPSTPVEISGYPVTRKTPNGKIFYSALTPCKEPYRQSLYNKQQYSDNEFSSPPPMMEKPQLTTLLSPIERPDNLVNQNEKHNRESNSPDYSPVRKRKPNADTDYMSAFKSKKGKEKMETLDNNKQDTKNDHDRPFDPDQKANSSGLGSLSGDDELPAPPPVFEKFLKPPAKTQTSNNNANTDAYTTPQKSGGPDISGGLFDVGDDFLITPPNNTGSGRTSNLFKDEEERKRLAEKYGGNDDDDIDLSL</sequence>